<dbReference type="EMBL" id="RBXN01000009">
    <property type="protein sequence ID" value="RKT49777.1"/>
    <property type="molecule type" value="Genomic_DNA"/>
</dbReference>
<name>A0A495VMG7_9BACT</name>
<dbReference type="SUPFAM" id="SSF54001">
    <property type="entry name" value="Cysteine proteinases"/>
    <property type="match status" value="1"/>
</dbReference>
<dbReference type="Pfam" id="PF13149">
    <property type="entry name" value="Mfa_like_1"/>
    <property type="match status" value="1"/>
</dbReference>
<dbReference type="AlphaFoldDB" id="A0A495VMG7"/>
<dbReference type="InterPro" id="IPR038765">
    <property type="entry name" value="Papain-like_cys_pep_sf"/>
</dbReference>
<feature type="domain" description="Ig protease IdeS" evidence="1">
    <location>
        <begin position="350"/>
        <end position="547"/>
    </location>
</feature>
<dbReference type="InterPro" id="IPR042278">
    <property type="entry name" value="Mfa-like_1_N"/>
</dbReference>
<proteinExistence type="predicted"/>
<dbReference type="CDD" id="cd13120">
    <property type="entry name" value="BF2867_like_N"/>
    <property type="match status" value="1"/>
</dbReference>
<protein>
    <submittedName>
        <fullName evidence="2">Fimbrillin-like protein</fullName>
    </submittedName>
</protein>
<organism evidence="2 3">
    <name type="scientific">Coprobacter fastidiosus NSB1 = JCM 33896</name>
    <dbReference type="NCBI Taxonomy" id="1349822"/>
    <lineage>
        <taxon>Bacteria</taxon>
        <taxon>Pseudomonadati</taxon>
        <taxon>Bacteroidota</taxon>
        <taxon>Bacteroidia</taxon>
        <taxon>Bacteroidales</taxon>
        <taxon>Barnesiellaceae</taxon>
        <taxon>Coprobacter</taxon>
    </lineage>
</organism>
<dbReference type="GeneID" id="92929232"/>
<comment type="caution">
    <text evidence="2">The sequence shown here is derived from an EMBL/GenBank/DDBJ whole genome shotgun (WGS) entry which is preliminary data.</text>
</comment>
<dbReference type="Gene3D" id="2.60.40.2620">
    <property type="entry name" value="Fimbrillin-like"/>
    <property type="match status" value="1"/>
</dbReference>
<accession>A0A495VMG7</accession>
<dbReference type="GO" id="GO:0008233">
    <property type="term" value="F:peptidase activity"/>
    <property type="evidence" value="ECO:0007669"/>
    <property type="project" value="InterPro"/>
</dbReference>
<sequence length="609" mass="69426">MKSICEFYQTAKGFICLLMLFNACLSSCDDDNLLGKTTVDGGVEFCFNLPKTRAIIDEETGRGTFENNDEVGLYADENGSHRYHQLTLQGGHWQPFLKPSDLGKSKVMLTAFYPAPQTPVEPELHVITCAVQTDQSSEEGYLQSDLLGAQHEMIMNNSDKEVSMTFCHLMHRLNISLTGLDTNASDFALEVYGRTQGLFNISAKGSLQPDEDSPEEWIIPHKTGDGRYICLIAPQPVDIGEDRIRIVCNGKTYNYKFSDGIVGDSQNLESGKETNVQLRFTEQSGEPSDGDFAGKKLWLWGVEREGHPLPVFDENTAEYAYIGTPEKFPVGKWFHVLPDDLSTCYLSWQKDYGWYDCDKFNPEAGEDHEGPKDGHMCWAASASNSLHWWMYHNRDYIEEYDKMYPEEDELMASFIRPSYEFNGVLGEDVFTFFRETCQDRAGYAPFGINWFITGYGKNIPYKNMSVANNFKGFFRHAFSKEDVIATTEKPLTKEKFNNIIKRALENKQSLTFSVNSTGGHAMTIWGVEFDEQGIVSALYYVDNNDYYNFEVSGNSIPYQHHRCIRKIVRYQDDIYKPILLGTGTVAITDVGTVDLRRDIWEKWEQSLNR</sequence>
<evidence type="ECO:0000313" key="3">
    <source>
        <dbReference type="Proteomes" id="UP000269493"/>
    </source>
</evidence>
<dbReference type="Gene3D" id="3.90.70.10">
    <property type="entry name" value="Cysteine proteinases"/>
    <property type="match status" value="1"/>
</dbReference>
<dbReference type="Proteomes" id="UP000269493">
    <property type="component" value="Unassembled WGS sequence"/>
</dbReference>
<dbReference type="OrthoDB" id="1100299at2"/>
<dbReference type="InterPro" id="IPR015117">
    <property type="entry name" value="IdeS"/>
</dbReference>
<dbReference type="RefSeq" id="WP_081705611.1">
    <property type="nucleotide sequence ID" value="NZ_KI440786.1"/>
</dbReference>
<evidence type="ECO:0000313" key="2">
    <source>
        <dbReference type="EMBL" id="RKT49777.1"/>
    </source>
</evidence>
<gene>
    <name evidence="2" type="ORF">BC742_2363</name>
</gene>
<dbReference type="Pfam" id="PF09028">
    <property type="entry name" value="Mac-1"/>
    <property type="match status" value="1"/>
</dbReference>
<reference evidence="2 3" key="1">
    <citation type="submission" date="2018-10" db="EMBL/GenBank/DDBJ databases">
        <title>Genomic Encyclopedia of Archaeal and Bacterial Type Strains, Phase II (KMG-II): from individual species to whole genera.</title>
        <authorList>
            <person name="Goeker M."/>
        </authorList>
    </citation>
    <scope>NUCLEOTIDE SEQUENCE [LARGE SCALE GENOMIC DNA]</scope>
    <source>
        <strain evidence="2 3">NSB1</strain>
    </source>
</reference>
<evidence type="ECO:0000259" key="1">
    <source>
        <dbReference type="Pfam" id="PF09028"/>
    </source>
</evidence>
<dbReference type="InterPro" id="IPR025049">
    <property type="entry name" value="Mfa-like_1"/>
</dbReference>
<keyword evidence="3" id="KW-1185">Reference proteome</keyword>